<proteinExistence type="predicted"/>
<protein>
    <recommendedName>
        <fullName evidence="3">CxC1-like cysteine cluster associated with KDZ transposases domain-containing protein</fullName>
    </recommendedName>
</protein>
<evidence type="ECO:0000313" key="2">
    <source>
        <dbReference type="Proteomes" id="UP000807025"/>
    </source>
</evidence>
<organism evidence="1 2">
    <name type="scientific">Pleurotus eryngii</name>
    <name type="common">Boletus of the steppes</name>
    <dbReference type="NCBI Taxonomy" id="5323"/>
    <lineage>
        <taxon>Eukaryota</taxon>
        <taxon>Fungi</taxon>
        <taxon>Dikarya</taxon>
        <taxon>Basidiomycota</taxon>
        <taxon>Agaricomycotina</taxon>
        <taxon>Agaricomycetes</taxon>
        <taxon>Agaricomycetidae</taxon>
        <taxon>Agaricales</taxon>
        <taxon>Pleurotineae</taxon>
        <taxon>Pleurotaceae</taxon>
        <taxon>Pleurotus</taxon>
    </lineage>
</organism>
<dbReference type="AlphaFoldDB" id="A0A9P6DBE9"/>
<dbReference type="PANTHER" id="PTHR33096:SF1">
    <property type="entry name" value="CXC1-LIKE CYSTEINE CLUSTER ASSOCIATED WITH KDZ TRANSPOSASES DOMAIN-CONTAINING PROTEIN"/>
    <property type="match status" value="1"/>
</dbReference>
<sequence length="573" mass="65460">MTQAVVDRHSSQGLWSHFAVNDSKLFKRQMRIYNQAIVLSTETQRIVASICSEVNGEESSPSDVPALDAASEEMQWETVPSELNGDQEFLHGMHDMLSNRWDGVHYRRDHCSRHKKFQQTWAHWQPLLPSLTDTLIKWKNILAAEPLPPEANEPEDKIEDEPFEIYMASIALVQNGYLGASPLVPTLAISLKTLELYRHLRLRKPSFSYEAFMKVLCDLYNVPYRQRWRNALANTYDIFLLLHHQIDARVRSVLGRDTENWCVLHACPSCGYELEGEPELTFRRMLVLDGNNSLKHIACIGQREVADSRVYMGSDYFLSPDFVDTFTQDNPPSIVVEHSAPLQTDPEPEADQHEDDAIAEYRVDSACADNWKAASSNERKQMWALFDETGIFACACHHGFMLWLTDMVRSRELAKYPLAMVAKALQVLSDRILIGYDIRCSFKSTVASSTLSSQAQAMRFCINTFHSYSHSYSCQVNNHPNIIPGMGLEDLETLEHVFSLSNQLAAVVCYSSAFQRRLAINAFFQQWDEDKYLNLGTMILNNYKQALWILNEESIVLEEAKKMLGIQPGDLEK</sequence>
<evidence type="ECO:0000313" key="1">
    <source>
        <dbReference type="EMBL" id="KAF9490629.1"/>
    </source>
</evidence>
<dbReference type="InterPro" id="IPR040521">
    <property type="entry name" value="KDZ"/>
</dbReference>
<keyword evidence="2" id="KW-1185">Reference proteome</keyword>
<gene>
    <name evidence="1" type="ORF">BDN71DRAFT_1511118</name>
</gene>
<name>A0A9P6DBE9_PLEER</name>
<dbReference type="PANTHER" id="PTHR33096">
    <property type="entry name" value="CXC2 DOMAIN-CONTAINING PROTEIN"/>
    <property type="match status" value="1"/>
</dbReference>
<evidence type="ECO:0008006" key="3">
    <source>
        <dbReference type="Google" id="ProtNLM"/>
    </source>
</evidence>
<comment type="caution">
    <text evidence="1">The sequence shown here is derived from an EMBL/GenBank/DDBJ whole genome shotgun (WGS) entry which is preliminary data.</text>
</comment>
<dbReference type="Pfam" id="PF18758">
    <property type="entry name" value="KDZ"/>
    <property type="match status" value="1"/>
</dbReference>
<dbReference type="OrthoDB" id="2505969at2759"/>
<dbReference type="EMBL" id="MU154637">
    <property type="protein sequence ID" value="KAF9490629.1"/>
    <property type="molecule type" value="Genomic_DNA"/>
</dbReference>
<dbReference type="Proteomes" id="UP000807025">
    <property type="component" value="Unassembled WGS sequence"/>
</dbReference>
<reference evidence="1" key="1">
    <citation type="submission" date="2020-11" db="EMBL/GenBank/DDBJ databases">
        <authorList>
            <consortium name="DOE Joint Genome Institute"/>
            <person name="Ahrendt S."/>
            <person name="Riley R."/>
            <person name="Andreopoulos W."/>
            <person name="Labutti K."/>
            <person name="Pangilinan J."/>
            <person name="Ruiz-Duenas F.J."/>
            <person name="Barrasa J.M."/>
            <person name="Sanchez-Garcia M."/>
            <person name="Camarero S."/>
            <person name="Miyauchi S."/>
            <person name="Serrano A."/>
            <person name="Linde D."/>
            <person name="Babiker R."/>
            <person name="Drula E."/>
            <person name="Ayuso-Fernandez I."/>
            <person name="Pacheco R."/>
            <person name="Padilla G."/>
            <person name="Ferreira P."/>
            <person name="Barriuso J."/>
            <person name="Kellner H."/>
            <person name="Castanera R."/>
            <person name="Alfaro M."/>
            <person name="Ramirez L."/>
            <person name="Pisabarro A.G."/>
            <person name="Kuo A."/>
            <person name="Tritt A."/>
            <person name="Lipzen A."/>
            <person name="He G."/>
            <person name="Yan M."/>
            <person name="Ng V."/>
            <person name="Cullen D."/>
            <person name="Martin F."/>
            <person name="Rosso M.-N."/>
            <person name="Henrissat B."/>
            <person name="Hibbett D."/>
            <person name="Martinez A.T."/>
            <person name="Grigoriev I.V."/>
        </authorList>
    </citation>
    <scope>NUCLEOTIDE SEQUENCE</scope>
    <source>
        <strain evidence="1">ATCC 90797</strain>
    </source>
</reference>
<accession>A0A9P6DBE9</accession>